<feature type="region of interest" description="Disordered" evidence="1">
    <location>
        <begin position="16"/>
        <end position="275"/>
    </location>
</feature>
<keyword evidence="3" id="KW-1185">Reference proteome</keyword>
<name>A0ABT1JLJ5_ACTCY</name>
<evidence type="ECO:0000313" key="2">
    <source>
        <dbReference type="EMBL" id="MCP2333031.1"/>
    </source>
</evidence>
<dbReference type="Proteomes" id="UP000791080">
    <property type="component" value="Unassembled WGS sequence"/>
</dbReference>
<evidence type="ECO:0000313" key="3">
    <source>
        <dbReference type="Proteomes" id="UP000791080"/>
    </source>
</evidence>
<protein>
    <submittedName>
        <fullName evidence="2">Uncharacterized protein</fullName>
    </submittedName>
</protein>
<proteinExistence type="predicted"/>
<feature type="compositionally biased region" description="Low complexity" evidence="1">
    <location>
        <begin position="106"/>
        <end position="117"/>
    </location>
</feature>
<organism evidence="2 3">
    <name type="scientific">Actinoalloteichus caeruleus DSM 43889</name>
    <dbReference type="NCBI Taxonomy" id="1120930"/>
    <lineage>
        <taxon>Bacteria</taxon>
        <taxon>Bacillati</taxon>
        <taxon>Actinomycetota</taxon>
        <taxon>Actinomycetes</taxon>
        <taxon>Pseudonocardiales</taxon>
        <taxon>Pseudonocardiaceae</taxon>
        <taxon>Actinoalloteichus</taxon>
        <taxon>Actinoalloteichus cyanogriseus</taxon>
    </lineage>
</organism>
<comment type="caution">
    <text evidence="2">The sequence shown here is derived from an EMBL/GenBank/DDBJ whole genome shotgun (WGS) entry which is preliminary data.</text>
</comment>
<gene>
    <name evidence="2" type="ORF">G443_003301</name>
</gene>
<reference evidence="2 3" key="1">
    <citation type="submission" date="2013-07" db="EMBL/GenBank/DDBJ databases">
        <authorList>
            <consortium name="DOE Joint Genome Institute"/>
            <person name="Reeve W."/>
            <person name="Huntemann M."/>
            <person name="Han J."/>
            <person name="Chen A."/>
            <person name="Kyrpides N."/>
            <person name="Mavromatis K."/>
            <person name="Markowitz V."/>
            <person name="Palaniappan K."/>
            <person name="Ivanova N."/>
            <person name="Schaumberg A."/>
            <person name="Pati A."/>
            <person name="Liolios K."/>
            <person name="Nordberg H.P."/>
            <person name="Cantor M.N."/>
            <person name="Hua S.X."/>
            <person name="Woyke T."/>
        </authorList>
    </citation>
    <scope>NUCLEOTIDE SEQUENCE [LARGE SCALE GENOMIC DNA]</scope>
    <source>
        <strain evidence="2 3">DSM 43889</strain>
    </source>
</reference>
<accession>A0ABT1JLJ5</accession>
<sequence>MAHKVRGCNTFGWSYDEHCDPAVLADPRPGSTAGSSNFQVTLPLTSGTLPPPRYAPTPRRDVTSTAFVEADRPTPPPARTGGTSRPPPGRRRAPRTRTNDAEGTQGSPPRAAGTSPGSPGPAPGFPGQRRHLAVRARAGPPSPRPTPRSRRDDPHAGRHGAGAVRPAGTAPTGTSLSRHRAPDHSPPPGEVARLRAALAEVHPLGTGEHDVDRGEPAPGRDAVAEAPRATTRPQRPGPPDPRPDQAGRSTISVVSPSAGVDSAWPTALATVSGRR</sequence>
<evidence type="ECO:0000256" key="1">
    <source>
        <dbReference type="SAM" id="MobiDB-lite"/>
    </source>
</evidence>
<dbReference type="EMBL" id="AUBJ02000001">
    <property type="protein sequence ID" value="MCP2333031.1"/>
    <property type="molecule type" value="Genomic_DNA"/>
</dbReference>
<reference evidence="2 3" key="2">
    <citation type="submission" date="2022-06" db="EMBL/GenBank/DDBJ databases">
        <title>Genomic Encyclopedia of Type Strains, Phase I: the one thousand microbial genomes (KMG-I) project.</title>
        <authorList>
            <person name="Kyrpides N."/>
        </authorList>
    </citation>
    <scope>NUCLEOTIDE SEQUENCE [LARGE SCALE GENOMIC DNA]</scope>
    <source>
        <strain evidence="2 3">DSM 43889</strain>
    </source>
</reference>